<evidence type="ECO:0000256" key="1">
    <source>
        <dbReference type="ARBA" id="ARBA00022679"/>
    </source>
</evidence>
<dbReference type="InterPro" id="IPR016181">
    <property type="entry name" value="Acyl_CoA_acyltransferase"/>
</dbReference>
<dbReference type="PANTHER" id="PTHR13947:SF37">
    <property type="entry name" value="LD18367P"/>
    <property type="match status" value="1"/>
</dbReference>
<organism evidence="3 4">
    <name type="scientific">Pseudobacter ginsenosidimutans</name>
    <dbReference type="NCBI Taxonomy" id="661488"/>
    <lineage>
        <taxon>Bacteria</taxon>
        <taxon>Pseudomonadati</taxon>
        <taxon>Bacteroidota</taxon>
        <taxon>Chitinophagia</taxon>
        <taxon>Chitinophagales</taxon>
        <taxon>Chitinophagaceae</taxon>
        <taxon>Pseudobacter</taxon>
    </lineage>
</organism>
<dbReference type="PROSITE" id="PS51186">
    <property type="entry name" value="GNAT"/>
    <property type="match status" value="1"/>
</dbReference>
<keyword evidence="4" id="KW-1185">Reference proteome</keyword>
<evidence type="ECO:0000313" key="4">
    <source>
        <dbReference type="Proteomes" id="UP000293874"/>
    </source>
</evidence>
<dbReference type="RefSeq" id="WP_130539947.1">
    <property type="nucleotide sequence ID" value="NZ_CP042431.1"/>
</dbReference>
<dbReference type="PANTHER" id="PTHR13947">
    <property type="entry name" value="GNAT FAMILY N-ACETYLTRANSFERASE"/>
    <property type="match status" value="1"/>
</dbReference>
<dbReference type="InterPro" id="IPR050769">
    <property type="entry name" value="NAT_camello-type"/>
</dbReference>
<dbReference type="OrthoDB" id="5419426at2"/>
<proteinExistence type="predicted"/>
<evidence type="ECO:0000313" key="3">
    <source>
        <dbReference type="EMBL" id="RZS75589.1"/>
    </source>
</evidence>
<dbReference type="Gene3D" id="3.40.630.30">
    <property type="match status" value="1"/>
</dbReference>
<dbReference type="CDD" id="cd04301">
    <property type="entry name" value="NAT_SF"/>
    <property type="match status" value="1"/>
</dbReference>
<dbReference type="SUPFAM" id="SSF55729">
    <property type="entry name" value="Acyl-CoA N-acyltransferases (Nat)"/>
    <property type="match status" value="1"/>
</dbReference>
<sequence>MKPVIPSNLTIRHDLRPGDLGSVIHLHGVLYAEEYNFGIAFESYVAAGLAEFYQQYDPLRDRVWIVEDEGKMVGFMLLMHRGGKSSQLRYYLLLAPYRGIGLGKKLMEDYMQWLEEKGYDHSYLWTTNELPAAASLYTRYGFTLTEEKPSDTFGKPVTEQRYDWYLSPGY</sequence>
<dbReference type="InterPro" id="IPR000182">
    <property type="entry name" value="GNAT_dom"/>
</dbReference>
<gene>
    <name evidence="3" type="ORF">EV199_1458</name>
</gene>
<dbReference type="EMBL" id="SGXA01000001">
    <property type="protein sequence ID" value="RZS75589.1"/>
    <property type="molecule type" value="Genomic_DNA"/>
</dbReference>
<accession>A0A4Q7N3P1</accession>
<reference evidence="3 4" key="1">
    <citation type="submission" date="2019-02" db="EMBL/GenBank/DDBJ databases">
        <title>Genomic Encyclopedia of Type Strains, Phase IV (KMG-IV): sequencing the most valuable type-strain genomes for metagenomic binning, comparative biology and taxonomic classification.</title>
        <authorList>
            <person name="Goeker M."/>
        </authorList>
    </citation>
    <scope>NUCLEOTIDE SEQUENCE [LARGE SCALE GENOMIC DNA]</scope>
    <source>
        <strain evidence="3 4">DSM 18116</strain>
    </source>
</reference>
<dbReference type="GO" id="GO:0008080">
    <property type="term" value="F:N-acetyltransferase activity"/>
    <property type="evidence" value="ECO:0007669"/>
    <property type="project" value="InterPro"/>
</dbReference>
<name>A0A4Q7N3P1_9BACT</name>
<dbReference type="Pfam" id="PF00583">
    <property type="entry name" value="Acetyltransf_1"/>
    <property type="match status" value="1"/>
</dbReference>
<dbReference type="Proteomes" id="UP000293874">
    <property type="component" value="Unassembled WGS sequence"/>
</dbReference>
<comment type="caution">
    <text evidence="3">The sequence shown here is derived from an EMBL/GenBank/DDBJ whole genome shotgun (WGS) entry which is preliminary data.</text>
</comment>
<feature type="domain" description="N-acetyltransferase" evidence="2">
    <location>
        <begin position="9"/>
        <end position="170"/>
    </location>
</feature>
<protein>
    <submittedName>
        <fullName evidence="3">Acetyltransferase (GNAT) family protein</fullName>
    </submittedName>
</protein>
<dbReference type="AlphaFoldDB" id="A0A4Q7N3P1"/>
<evidence type="ECO:0000259" key="2">
    <source>
        <dbReference type="PROSITE" id="PS51186"/>
    </source>
</evidence>
<keyword evidence="1 3" id="KW-0808">Transferase</keyword>